<dbReference type="RefSeq" id="WP_078476344.1">
    <property type="nucleotide sequence ID" value="NZ_MPRK01000030.1"/>
</dbReference>
<gene>
    <name evidence="3" type="ORF">BOW52_02805</name>
</gene>
<reference evidence="3 4" key="1">
    <citation type="submission" date="2016-11" db="EMBL/GenBank/DDBJ databases">
        <title>Mixed transmission modes and dynamic genome evolution in an obligate animal-bacterial symbiosis.</title>
        <authorList>
            <person name="Russell S.L."/>
            <person name="Corbett-Detig R.B."/>
            <person name="Cavanaugh C.M."/>
        </authorList>
    </citation>
    <scope>NUCLEOTIDE SEQUENCE [LARGE SCALE GENOMIC DNA]</scope>
    <source>
        <strain evidence="3">Sp-SM6</strain>
    </source>
</reference>
<dbReference type="EMBL" id="MPRK01000030">
    <property type="protein sequence ID" value="OOZ42517.1"/>
    <property type="molecule type" value="Genomic_DNA"/>
</dbReference>
<protein>
    <submittedName>
        <fullName evidence="3">Uncharacterized protein</fullName>
    </submittedName>
</protein>
<keyword evidence="2" id="KW-0732">Signal</keyword>
<feature type="compositionally biased region" description="Basic and acidic residues" evidence="1">
    <location>
        <begin position="44"/>
        <end position="53"/>
    </location>
</feature>
<dbReference type="AlphaFoldDB" id="A0A1T2LBN5"/>
<feature type="signal peptide" evidence="2">
    <location>
        <begin position="1"/>
        <end position="23"/>
    </location>
</feature>
<evidence type="ECO:0000313" key="3">
    <source>
        <dbReference type="EMBL" id="OOZ42517.1"/>
    </source>
</evidence>
<organism evidence="3 4">
    <name type="scientific">Solemya elarraichensis gill symbiont</name>
    <dbReference type="NCBI Taxonomy" id="1918949"/>
    <lineage>
        <taxon>Bacteria</taxon>
        <taxon>Pseudomonadati</taxon>
        <taxon>Pseudomonadota</taxon>
        <taxon>Gammaproteobacteria</taxon>
        <taxon>sulfur-oxidizing symbionts</taxon>
    </lineage>
</organism>
<evidence type="ECO:0000256" key="1">
    <source>
        <dbReference type="SAM" id="MobiDB-lite"/>
    </source>
</evidence>
<proteinExistence type="predicted"/>
<name>A0A1T2LBN5_9GAMM</name>
<sequence length="72" mass="7626">MNKVFNATLALLFALLMSGASLAADPMTKMADSMKGAMDAAADTAKDRPVQEKRQRKAQPSQIASNLRGESG</sequence>
<keyword evidence="4" id="KW-1185">Reference proteome</keyword>
<comment type="caution">
    <text evidence="3">The sequence shown here is derived from an EMBL/GenBank/DDBJ whole genome shotgun (WGS) entry which is preliminary data.</text>
</comment>
<dbReference type="Proteomes" id="UP000190198">
    <property type="component" value="Unassembled WGS sequence"/>
</dbReference>
<feature type="chain" id="PRO_5013318300" evidence="2">
    <location>
        <begin position="24"/>
        <end position="72"/>
    </location>
</feature>
<evidence type="ECO:0000313" key="4">
    <source>
        <dbReference type="Proteomes" id="UP000190198"/>
    </source>
</evidence>
<evidence type="ECO:0000256" key="2">
    <source>
        <dbReference type="SAM" id="SignalP"/>
    </source>
</evidence>
<accession>A0A1T2LBN5</accession>
<feature type="region of interest" description="Disordered" evidence="1">
    <location>
        <begin position="32"/>
        <end position="72"/>
    </location>
</feature>